<evidence type="ECO:0000256" key="1">
    <source>
        <dbReference type="SAM" id="MobiDB-lite"/>
    </source>
</evidence>
<proteinExistence type="predicted"/>
<comment type="caution">
    <text evidence="2">The sequence shown here is derived from an EMBL/GenBank/DDBJ whole genome shotgun (WGS) entry which is preliminary data.</text>
</comment>
<gene>
    <name evidence="2" type="ORF">KDA_09320</name>
</gene>
<reference evidence="3" key="1">
    <citation type="submission" date="2018-12" db="EMBL/GenBank/DDBJ databases">
        <title>Tengunoibacter tsumagoiensis gen. nov., sp. nov., Dictyobacter kobayashii sp. nov., D. alpinus sp. nov., and D. joshuensis sp. nov. and description of Dictyobacteraceae fam. nov. within the order Ktedonobacterales isolated from Tengu-no-mugimeshi.</title>
        <authorList>
            <person name="Wang C.M."/>
            <person name="Zheng Y."/>
            <person name="Sakai Y."/>
            <person name="Toyoda A."/>
            <person name="Minakuchi Y."/>
            <person name="Abe K."/>
            <person name="Yokota A."/>
            <person name="Yabe S."/>
        </authorList>
    </citation>
    <scope>NUCLEOTIDE SEQUENCE [LARGE SCALE GENOMIC DNA]</scope>
    <source>
        <strain evidence="3">Uno16</strain>
    </source>
</reference>
<evidence type="ECO:0000313" key="3">
    <source>
        <dbReference type="Proteomes" id="UP000287171"/>
    </source>
</evidence>
<keyword evidence="3" id="KW-1185">Reference proteome</keyword>
<evidence type="ECO:0000313" key="2">
    <source>
        <dbReference type="EMBL" id="GCE25448.1"/>
    </source>
</evidence>
<protein>
    <submittedName>
        <fullName evidence="2">Uncharacterized protein</fullName>
    </submittedName>
</protein>
<sequence>MCQWSGRGRSTGTPCLSQSGDAGAKIVFSLPDNYSQDFMAIPSENHNHEKSVRIQRNMR</sequence>
<organism evidence="2 3">
    <name type="scientific">Dictyobacter alpinus</name>
    <dbReference type="NCBI Taxonomy" id="2014873"/>
    <lineage>
        <taxon>Bacteria</taxon>
        <taxon>Bacillati</taxon>
        <taxon>Chloroflexota</taxon>
        <taxon>Ktedonobacteria</taxon>
        <taxon>Ktedonobacterales</taxon>
        <taxon>Dictyobacteraceae</taxon>
        <taxon>Dictyobacter</taxon>
    </lineage>
</organism>
<dbReference type="Proteomes" id="UP000287171">
    <property type="component" value="Unassembled WGS sequence"/>
</dbReference>
<name>A0A402B295_9CHLR</name>
<dbReference type="AlphaFoldDB" id="A0A402B295"/>
<feature type="region of interest" description="Disordered" evidence="1">
    <location>
        <begin position="1"/>
        <end position="20"/>
    </location>
</feature>
<dbReference type="EMBL" id="BIFT01000001">
    <property type="protein sequence ID" value="GCE25448.1"/>
    <property type="molecule type" value="Genomic_DNA"/>
</dbReference>
<feature type="compositionally biased region" description="Polar residues" evidence="1">
    <location>
        <begin position="8"/>
        <end position="20"/>
    </location>
</feature>
<accession>A0A402B295</accession>